<dbReference type="GO" id="GO:0015074">
    <property type="term" value="P:DNA integration"/>
    <property type="evidence" value="ECO:0007669"/>
    <property type="project" value="InterPro"/>
</dbReference>
<sequence length="827" mass="95438">MSATRNDTLESFTHAGNPVKKIRLKGRIYLITGNIKREWRYLFPVKPQVITTCSYPTNQDFCYSDVFKHEGTDIPNITRKRPKPDKNRHENRKRYVEVIVISKINTDHFKIKTNLIQLVQANPYHGFERENPHTHINNIKRITSTLKFRDVPNDVIKLIMFPYSLEGNARVWYEKEPPNLILTWEDLVNKFVNQFFSPSKTTHLKNEISRFTQRFKETFGEAWERFKEMLRACPHHEFTELAQIDTFYNGLNDNDRDSLNDAAGGNLLSKTTREALQIIENKSKSSVAYEGPLIPTPRKVAEQETKETTDKEKSNFQRSTAHIQPSVTPILKHDVPKTLPKPNIPYPSRLNDQKLRKKATNQMEKFFQIFQDLHFDISFADALLLMPKFSSMIKSLLTNKDKLFELAKIPLNENCSAMLLKKLPEKLRDPGKFLIPSDFTGMDVCHALADLDRSMTRLKGDSEDVFVKVGKFYFPTDFVVVDFEADPRVPLILGRSFLRTDHALIDIYREEITLRLNDEAITFNLNQTTRYSFTYYDLSVNQLDIIDVAREEYAQEILSFSSNSSGGNPTMTFEAILSDSSHSLTSFEGSDFILEEIDAYLKEESISPCVHGQEAFDILKACHEGPTEGHHGIDFMGPFSSLRGNRYILVAVEYLSKWVEAKVLPTNDARVVVMFLKSLFARFRTPKAIVSDRGTNFFNDKFAKLMFKYGVTHRLSTAYHPQTSGQVEVLNRGLKRIIERMVGEKHAIWSEKLDDTLWAFRTTYKTPIGCTPYKLVYGESCHLPIELEHKAYWALKHVNFDLKTAVIIESFNLMSLVSFVIKHTRIP</sequence>
<dbReference type="InterPro" id="IPR001584">
    <property type="entry name" value="Integrase_cat-core"/>
</dbReference>
<dbReference type="Gene3D" id="2.40.70.10">
    <property type="entry name" value="Acid Proteases"/>
    <property type="match status" value="1"/>
</dbReference>
<dbReference type="SUPFAM" id="SSF53098">
    <property type="entry name" value="Ribonuclease H-like"/>
    <property type="match status" value="1"/>
</dbReference>
<dbReference type="InterPro" id="IPR005162">
    <property type="entry name" value="Retrotrans_gag_dom"/>
</dbReference>
<feature type="compositionally biased region" description="Basic and acidic residues" evidence="1">
    <location>
        <begin position="299"/>
        <end position="315"/>
    </location>
</feature>
<dbReference type="InterPro" id="IPR052160">
    <property type="entry name" value="Gypsy_RT_Integrase-like"/>
</dbReference>
<comment type="caution">
    <text evidence="3">The sequence shown here is derived from an EMBL/GenBank/DDBJ whole genome shotgun (WGS) entry which is preliminary data.</text>
</comment>
<protein>
    <submittedName>
        <fullName evidence="3">Reverse transcriptase domain-containing protein</fullName>
    </submittedName>
</protein>
<dbReference type="AlphaFoldDB" id="A0A6L2MCS2"/>
<keyword evidence="3" id="KW-0808">Transferase</keyword>
<keyword evidence="3" id="KW-0548">Nucleotidyltransferase</keyword>
<dbReference type="GO" id="GO:0003964">
    <property type="term" value="F:RNA-directed DNA polymerase activity"/>
    <property type="evidence" value="ECO:0007669"/>
    <property type="project" value="UniProtKB-KW"/>
</dbReference>
<evidence type="ECO:0000256" key="1">
    <source>
        <dbReference type="SAM" id="MobiDB-lite"/>
    </source>
</evidence>
<evidence type="ECO:0000313" key="3">
    <source>
        <dbReference type="EMBL" id="GEU70045.1"/>
    </source>
</evidence>
<dbReference type="PANTHER" id="PTHR47266">
    <property type="entry name" value="ENDONUCLEASE-RELATED"/>
    <property type="match status" value="1"/>
</dbReference>
<feature type="region of interest" description="Disordered" evidence="1">
    <location>
        <begin position="289"/>
        <end position="351"/>
    </location>
</feature>
<organism evidence="3">
    <name type="scientific">Tanacetum cinerariifolium</name>
    <name type="common">Dalmatian daisy</name>
    <name type="synonym">Chrysanthemum cinerariifolium</name>
    <dbReference type="NCBI Taxonomy" id="118510"/>
    <lineage>
        <taxon>Eukaryota</taxon>
        <taxon>Viridiplantae</taxon>
        <taxon>Streptophyta</taxon>
        <taxon>Embryophyta</taxon>
        <taxon>Tracheophyta</taxon>
        <taxon>Spermatophyta</taxon>
        <taxon>Magnoliopsida</taxon>
        <taxon>eudicotyledons</taxon>
        <taxon>Gunneridae</taxon>
        <taxon>Pentapetalae</taxon>
        <taxon>asterids</taxon>
        <taxon>campanulids</taxon>
        <taxon>Asterales</taxon>
        <taxon>Asteraceae</taxon>
        <taxon>Asteroideae</taxon>
        <taxon>Anthemideae</taxon>
        <taxon>Anthemidinae</taxon>
        <taxon>Tanacetum</taxon>
    </lineage>
</organism>
<name>A0A6L2MCS2_TANCI</name>
<dbReference type="InterPro" id="IPR012337">
    <property type="entry name" value="RNaseH-like_sf"/>
</dbReference>
<dbReference type="InterPro" id="IPR036397">
    <property type="entry name" value="RNaseH_sf"/>
</dbReference>
<feature type="compositionally biased region" description="Polar residues" evidence="1">
    <location>
        <begin position="316"/>
        <end position="327"/>
    </location>
</feature>
<gene>
    <name evidence="3" type="ORF">Tci_042023</name>
</gene>
<dbReference type="Gene3D" id="3.30.420.10">
    <property type="entry name" value="Ribonuclease H-like superfamily/Ribonuclease H"/>
    <property type="match status" value="1"/>
</dbReference>
<dbReference type="Pfam" id="PF03732">
    <property type="entry name" value="Retrotrans_gag"/>
    <property type="match status" value="1"/>
</dbReference>
<evidence type="ECO:0000259" key="2">
    <source>
        <dbReference type="PROSITE" id="PS50994"/>
    </source>
</evidence>
<dbReference type="EMBL" id="BKCJ010006045">
    <property type="protein sequence ID" value="GEU70045.1"/>
    <property type="molecule type" value="Genomic_DNA"/>
</dbReference>
<keyword evidence="3" id="KW-0695">RNA-directed DNA polymerase</keyword>
<reference evidence="3" key="1">
    <citation type="journal article" date="2019" name="Sci. Rep.">
        <title>Draft genome of Tanacetum cinerariifolium, the natural source of mosquito coil.</title>
        <authorList>
            <person name="Yamashiro T."/>
            <person name="Shiraishi A."/>
            <person name="Satake H."/>
            <person name="Nakayama K."/>
        </authorList>
    </citation>
    <scope>NUCLEOTIDE SEQUENCE</scope>
</reference>
<dbReference type="Pfam" id="PF00665">
    <property type="entry name" value="rve"/>
    <property type="match status" value="1"/>
</dbReference>
<proteinExistence type="predicted"/>
<dbReference type="PROSITE" id="PS50994">
    <property type="entry name" value="INTEGRASE"/>
    <property type="match status" value="1"/>
</dbReference>
<feature type="domain" description="Integrase catalytic" evidence="2">
    <location>
        <begin position="622"/>
        <end position="780"/>
    </location>
</feature>
<dbReference type="InterPro" id="IPR021109">
    <property type="entry name" value="Peptidase_aspartic_dom_sf"/>
</dbReference>
<accession>A0A6L2MCS2</accession>
<dbReference type="GO" id="GO:0003676">
    <property type="term" value="F:nucleic acid binding"/>
    <property type="evidence" value="ECO:0007669"/>
    <property type="project" value="InterPro"/>
</dbReference>